<evidence type="ECO:0000313" key="9">
    <source>
        <dbReference type="EMBL" id="MDX5932961.1"/>
    </source>
</evidence>
<feature type="transmembrane region" description="Helical" evidence="7">
    <location>
        <begin position="249"/>
        <end position="273"/>
    </location>
</feature>
<dbReference type="GO" id="GO:0048039">
    <property type="term" value="F:ubiquinone binding"/>
    <property type="evidence" value="ECO:0007669"/>
    <property type="project" value="TreeGrafter"/>
</dbReference>
<feature type="transmembrane region" description="Helical" evidence="7">
    <location>
        <begin position="59"/>
        <end position="77"/>
    </location>
</feature>
<feature type="domain" description="NADH:quinone oxidoreductase/Mrp antiporter transmembrane" evidence="8">
    <location>
        <begin position="131"/>
        <end position="418"/>
    </location>
</feature>
<sequence>MILLWLLVIPLAGGLLAWPAGKLNPTLPRVISLAALVLDLILILPLLHNVTPANLIAPGHWLVGFDAPWIPSFGISLRLDLDGLSWLLIVLTLAIGVFSVVVSWKEIQDDVGFFHANLLWSLAGSIGVFLALDLFLFFFFWEVMLVPMYFIIAIWGHENRRRAALKFFLFTQGSGLLMLLSILALAFLHDQQTGKLTFDYFALLTSQPGGTFGYLVMLGFFIAFLVKLPSFPVHTWLPETHTEAPTAGSVILASILLKTAGYGLLRFAVPLFVAASRDIAPIAMWLGVVSIFYGAILAYGQSDLKKLVAYSSISHMGFVLVGIYTFNYIAWQGVVILMIAHGISTGALFITVGSIQKRLHTRDLGRMGGLWTDVPRLSSFGAFFVLASMGLPGLGNFVGEFLILRGTYEVAPLIAIFAAIGLIPAALYSLIAIQRAFHGNAAEPRTLPDFGARETIMMIALGAAIIWLGVYPQPVLKIAAPGLGNLVPIDTTAGLTLTRSGT</sequence>
<feature type="transmembrane region" description="Helical" evidence="7">
    <location>
        <begin position="83"/>
        <end position="104"/>
    </location>
</feature>
<dbReference type="RefSeq" id="WP_319615818.1">
    <property type="nucleotide sequence ID" value="NZ_JAWXYB010000018.1"/>
</dbReference>
<dbReference type="GO" id="GO:0015990">
    <property type="term" value="P:electron transport coupled proton transport"/>
    <property type="evidence" value="ECO:0007669"/>
    <property type="project" value="TreeGrafter"/>
</dbReference>
<evidence type="ECO:0000313" key="10">
    <source>
        <dbReference type="Proteomes" id="UP001279553"/>
    </source>
</evidence>
<dbReference type="PANTHER" id="PTHR43507">
    <property type="entry name" value="NADH-UBIQUINONE OXIDOREDUCTASE CHAIN 4"/>
    <property type="match status" value="1"/>
</dbReference>
<dbReference type="GO" id="GO:0050136">
    <property type="term" value="F:NADH dehydrogenase (quinone) (non-electrogenic) activity"/>
    <property type="evidence" value="ECO:0007669"/>
    <property type="project" value="UniProtKB-EC"/>
</dbReference>
<dbReference type="InterPro" id="IPR003918">
    <property type="entry name" value="NADH_UbQ_OxRdtase"/>
</dbReference>
<keyword evidence="4 7" id="KW-1133">Transmembrane helix</keyword>
<dbReference type="PRINTS" id="PR01437">
    <property type="entry name" value="NUOXDRDTASE4"/>
</dbReference>
<dbReference type="InterPro" id="IPR010227">
    <property type="entry name" value="NADH_Q_OxRdtase_chainM/4"/>
</dbReference>
<feature type="transmembrane region" description="Helical" evidence="7">
    <location>
        <begin position="377"/>
        <end position="398"/>
    </location>
</feature>
<proteinExistence type="inferred from homology"/>
<feature type="transmembrane region" description="Helical" evidence="7">
    <location>
        <begin position="307"/>
        <end position="329"/>
    </location>
</feature>
<evidence type="ECO:0000256" key="4">
    <source>
        <dbReference type="ARBA" id="ARBA00022989"/>
    </source>
</evidence>
<dbReference type="EMBL" id="JAWXYB010000018">
    <property type="protein sequence ID" value="MDX5932961.1"/>
    <property type="molecule type" value="Genomic_DNA"/>
</dbReference>
<evidence type="ECO:0000256" key="3">
    <source>
        <dbReference type="ARBA" id="ARBA00022692"/>
    </source>
</evidence>
<dbReference type="GO" id="GO:0016020">
    <property type="term" value="C:membrane"/>
    <property type="evidence" value="ECO:0007669"/>
    <property type="project" value="UniProtKB-SubCell"/>
</dbReference>
<feature type="transmembrane region" description="Helical" evidence="7">
    <location>
        <begin position="279"/>
        <end position="300"/>
    </location>
</feature>
<evidence type="ECO:0000256" key="6">
    <source>
        <dbReference type="RuleBase" id="RU000320"/>
    </source>
</evidence>
<dbReference type="NCBIfam" id="NF004498">
    <property type="entry name" value="PRK05846.1-1"/>
    <property type="match status" value="1"/>
</dbReference>
<dbReference type="PANTHER" id="PTHR43507:SF1">
    <property type="entry name" value="NADH-UBIQUINONE OXIDOREDUCTASE CHAIN 4"/>
    <property type="match status" value="1"/>
</dbReference>
<feature type="transmembrane region" description="Helical" evidence="7">
    <location>
        <begin position="335"/>
        <end position="356"/>
    </location>
</feature>
<comment type="similarity">
    <text evidence="2">Belongs to the complex I subunit 4 family.</text>
</comment>
<gene>
    <name evidence="9" type="primary">nuoM</name>
    <name evidence="9" type="ORF">SIL87_19600</name>
</gene>
<accession>A0AAW9DVQ2</accession>
<dbReference type="AlphaFoldDB" id="A0AAW9DVQ2"/>
<feature type="transmembrane region" description="Helical" evidence="7">
    <location>
        <begin position="209"/>
        <end position="228"/>
    </location>
</feature>
<evidence type="ECO:0000256" key="2">
    <source>
        <dbReference type="ARBA" id="ARBA00009025"/>
    </source>
</evidence>
<evidence type="ECO:0000256" key="1">
    <source>
        <dbReference type="ARBA" id="ARBA00004127"/>
    </source>
</evidence>
<dbReference type="EC" id="1.6.5.9" evidence="9"/>
<comment type="caution">
    <text evidence="9">The sequence shown here is derived from an EMBL/GenBank/DDBJ whole genome shotgun (WGS) entry which is preliminary data.</text>
</comment>
<dbReference type="GO" id="GO:0012505">
    <property type="term" value="C:endomembrane system"/>
    <property type="evidence" value="ECO:0007669"/>
    <property type="project" value="UniProtKB-SubCell"/>
</dbReference>
<feature type="transmembrane region" description="Helical" evidence="7">
    <location>
        <begin position="27"/>
        <end position="47"/>
    </location>
</feature>
<feature type="transmembrane region" description="Helical" evidence="7">
    <location>
        <begin position="138"/>
        <end position="155"/>
    </location>
</feature>
<evidence type="ECO:0000256" key="5">
    <source>
        <dbReference type="ARBA" id="ARBA00023136"/>
    </source>
</evidence>
<dbReference type="GO" id="GO:0042773">
    <property type="term" value="P:ATP synthesis coupled electron transport"/>
    <property type="evidence" value="ECO:0007669"/>
    <property type="project" value="InterPro"/>
</dbReference>
<dbReference type="Pfam" id="PF00361">
    <property type="entry name" value="Proton_antipo_M"/>
    <property type="match status" value="1"/>
</dbReference>
<dbReference type="NCBIfam" id="TIGR01972">
    <property type="entry name" value="NDH_I_M"/>
    <property type="match status" value="1"/>
</dbReference>
<feature type="transmembrane region" description="Helical" evidence="7">
    <location>
        <begin position="454"/>
        <end position="471"/>
    </location>
</feature>
<organism evidence="9 10">
    <name type="scientific">Acidiphilium acidophilum</name>
    <name type="common">Thiobacillus acidophilus</name>
    <dbReference type="NCBI Taxonomy" id="76588"/>
    <lineage>
        <taxon>Bacteria</taxon>
        <taxon>Pseudomonadati</taxon>
        <taxon>Pseudomonadota</taxon>
        <taxon>Alphaproteobacteria</taxon>
        <taxon>Acetobacterales</taxon>
        <taxon>Acidocellaceae</taxon>
        <taxon>Acidiphilium</taxon>
    </lineage>
</organism>
<feature type="transmembrane region" description="Helical" evidence="7">
    <location>
        <begin position="111"/>
        <end position="132"/>
    </location>
</feature>
<keyword evidence="3 6" id="KW-0812">Transmembrane</keyword>
<protein>
    <submittedName>
        <fullName evidence="9">NADH-quinone oxidoreductase subunit M</fullName>
        <ecNumber evidence="9">1.6.5.9</ecNumber>
    </submittedName>
</protein>
<keyword evidence="5 7" id="KW-0472">Membrane</keyword>
<evidence type="ECO:0000256" key="7">
    <source>
        <dbReference type="SAM" id="Phobius"/>
    </source>
</evidence>
<keyword evidence="9" id="KW-0560">Oxidoreductase</keyword>
<reference evidence="9 10" key="1">
    <citation type="submission" date="2023-11" db="EMBL/GenBank/DDBJ databases">
        <title>MicrobeMod: A computational toolkit for identifying prokaryotic methylation and restriction-modification with nanopore sequencing.</title>
        <authorList>
            <person name="Crits-Christoph A."/>
            <person name="Kang S.C."/>
            <person name="Lee H."/>
            <person name="Ostrov N."/>
        </authorList>
    </citation>
    <scope>NUCLEOTIDE SEQUENCE [LARGE SCALE GENOMIC DNA]</scope>
    <source>
        <strain evidence="9 10">DSMZ 700</strain>
    </source>
</reference>
<name>A0AAW9DVQ2_ACIAO</name>
<evidence type="ECO:0000259" key="8">
    <source>
        <dbReference type="Pfam" id="PF00361"/>
    </source>
</evidence>
<dbReference type="Proteomes" id="UP001279553">
    <property type="component" value="Unassembled WGS sequence"/>
</dbReference>
<feature type="transmembrane region" description="Helical" evidence="7">
    <location>
        <begin position="410"/>
        <end position="433"/>
    </location>
</feature>
<feature type="transmembrane region" description="Helical" evidence="7">
    <location>
        <begin position="167"/>
        <end position="189"/>
    </location>
</feature>
<keyword evidence="10" id="KW-1185">Reference proteome</keyword>
<dbReference type="InterPro" id="IPR001750">
    <property type="entry name" value="ND/Mrp_TM"/>
</dbReference>
<comment type="subcellular location">
    <subcellularLocation>
        <location evidence="1">Endomembrane system</location>
        <topology evidence="1">Multi-pass membrane protein</topology>
    </subcellularLocation>
    <subcellularLocation>
        <location evidence="6">Membrane</location>
        <topology evidence="6">Multi-pass membrane protein</topology>
    </subcellularLocation>
</comment>
<dbReference type="GO" id="GO:0008137">
    <property type="term" value="F:NADH dehydrogenase (ubiquinone) activity"/>
    <property type="evidence" value="ECO:0007669"/>
    <property type="project" value="InterPro"/>
</dbReference>